<accession>A0A9Q3BQZ8</accession>
<dbReference type="EMBL" id="AVOT02002286">
    <property type="protein sequence ID" value="MBW0469837.1"/>
    <property type="molecule type" value="Genomic_DNA"/>
</dbReference>
<dbReference type="AlphaFoldDB" id="A0A9Q3BQZ8"/>
<dbReference type="Proteomes" id="UP000765509">
    <property type="component" value="Unassembled WGS sequence"/>
</dbReference>
<evidence type="ECO:0000313" key="1">
    <source>
        <dbReference type="EMBL" id="MBW0469837.1"/>
    </source>
</evidence>
<name>A0A9Q3BQZ8_9BASI</name>
<comment type="caution">
    <text evidence="1">The sequence shown here is derived from an EMBL/GenBank/DDBJ whole genome shotgun (WGS) entry which is preliminary data.</text>
</comment>
<gene>
    <name evidence="1" type="ORF">O181_009552</name>
</gene>
<protein>
    <submittedName>
        <fullName evidence="1">Uncharacterized protein</fullName>
    </submittedName>
</protein>
<sequence>MYYNCQRQLYSWKTSEVYFKFKYCSSYYSNLTLEENFIPLETHSQAKIPVTPSEPEGRKGKGKRHIEGLITAKKWTPIATQRGRKPQNSASIQGKPNLITFTGKITIINPVVTFKGRLPKAVENKFVQGTVKETLASQGTSQRTEKACPEPEYLEEGPLDTVVDGNTLREIIPTLPFTFQFNRNLKPEDWKDMDEVLQLHQLLKDLFQWRMDKKRFNLAYHWAELGASCQKICLKEIEFKGLMVITKGWHCTRQRAADPDRAYSDSFRLTGSRPTQLSSGFTSLRYQESPFFTIPGSFQEKTGIQGQKHNIFQPKAERVRPNYPEAVGLGERSTKEPEIVVHTSIISSNSNRNITPTHN</sequence>
<reference evidence="1" key="1">
    <citation type="submission" date="2021-03" db="EMBL/GenBank/DDBJ databases">
        <title>Draft genome sequence of rust myrtle Austropuccinia psidii MF-1, a brazilian biotype.</title>
        <authorList>
            <person name="Quecine M.C."/>
            <person name="Pachon D.M.R."/>
            <person name="Bonatelli M.L."/>
            <person name="Correr F.H."/>
            <person name="Franceschini L.M."/>
            <person name="Leite T.F."/>
            <person name="Margarido G.R.A."/>
            <person name="Almeida C.A."/>
            <person name="Ferrarezi J.A."/>
            <person name="Labate C.A."/>
        </authorList>
    </citation>
    <scope>NUCLEOTIDE SEQUENCE</scope>
    <source>
        <strain evidence="1">MF-1</strain>
    </source>
</reference>
<organism evidence="1 2">
    <name type="scientific">Austropuccinia psidii MF-1</name>
    <dbReference type="NCBI Taxonomy" id="1389203"/>
    <lineage>
        <taxon>Eukaryota</taxon>
        <taxon>Fungi</taxon>
        <taxon>Dikarya</taxon>
        <taxon>Basidiomycota</taxon>
        <taxon>Pucciniomycotina</taxon>
        <taxon>Pucciniomycetes</taxon>
        <taxon>Pucciniales</taxon>
        <taxon>Sphaerophragmiaceae</taxon>
        <taxon>Austropuccinia</taxon>
    </lineage>
</organism>
<evidence type="ECO:0000313" key="2">
    <source>
        <dbReference type="Proteomes" id="UP000765509"/>
    </source>
</evidence>
<keyword evidence="2" id="KW-1185">Reference proteome</keyword>
<proteinExistence type="predicted"/>